<evidence type="ECO:0000313" key="4">
    <source>
        <dbReference type="Proteomes" id="UP001058184"/>
    </source>
</evidence>
<dbReference type="InterPro" id="IPR005064">
    <property type="entry name" value="BUG"/>
</dbReference>
<proteinExistence type="inferred from homology"/>
<protein>
    <submittedName>
        <fullName evidence="3">Tripartite tricarboxylate transporter substrate binding protein</fullName>
    </submittedName>
</protein>
<organism evidence="3 4">
    <name type="scientific">Leisingera caerulea</name>
    <name type="common">Phaeobacter caeruleus</name>
    <dbReference type="NCBI Taxonomy" id="506591"/>
    <lineage>
        <taxon>Bacteria</taxon>
        <taxon>Pseudomonadati</taxon>
        <taxon>Pseudomonadota</taxon>
        <taxon>Alphaproteobacteria</taxon>
        <taxon>Rhodobacterales</taxon>
        <taxon>Roseobacteraceae</taxon>
        <taxon>Leisingera</taxon>
    </lineage>
</organism>
<reference evidence="3" key="1">
    <citation type="submission" date="2021-08" db="EMBL/GenBank/DDBJ databases">
        <authorList>
            <person name="Nwanade C."/>
            <person name="Wang M."/>
            <person name="Masoudi A."/>
            <person name="Yu Z."/>
            <person name="Liu J."/>
        </authorList>
    </citation>
    <scope>NUCLEOTIDE SEQUENCE</scope>
    <source>
        <strain evidence="3">S141</strain>
    </source>
</reference>
<feature type="signal peptide" evidence="2">
    <location>
        <begin position="1"/>
        <end position="27"/>
    </location>
</feature>
<comment type="similarity">
    <text evidence="1">Belongs to the UPF0065 (bug) family.</text>
</comment>
<evidence type="ECO:0000256" key="1">
    <source>
        <dbReference type="ARBA" id="ARBA00006987"/>
    </source>
</evidence>
<keyword evidence="4" id="KW-1185">Reference proteome</keyword>
<feature type="chain" id="PRO_5046722158" evidence="2">
    <location>
        <begin position="28"/>
        <end position="327"/>
    </location>
</feature>
<dbReference type="PIRSF" id="PIRSF017082">
    <property type="entry name" value="YflP"/>
    <property type="match status" value="1"/>
</dbReference>
<dbReference type="PANTHER" id="PTHR42928">
    <property type="entry name" value="TRICARBOXYLATE-BINDING PROTEIN"/>
    <property type="match status" value="1"/>
</dbReference>
<evidence type="ECO:0000313" key="3">
    <source>
        <dbReference type="EMBL" id="UWQ57959.1"/>
    </source>
</evidence>
<dbReference type="EMBL" id="CP081078">
    <property type="protein sequence ID" value="UWQ57959.1"/>
    <property type="molecule type" value="Genomic_DNA"/>
</dbReference>
<name>A0ABY5WV01_LEICA</name>
<dbReference type="RefSeq" id="WP_259957435.1">
    <property type="nucleotide sequence ID" value="NZ_CP081064.1"/>
</dbReference>
<evidence type="ECO:0000256" key="2">
    <source>
        <dbReference type="SAM" id="SignalP"/>
    </source>
</evidence>
<gene>
    <name evidence="3" type="ORF">K3722_15920</name>
</gene>
<sequence length="327" mass="34212">MNKWTLTRRAALAATAAALAFATPSWAEEQVVDSIHFLIPGGAGGGWDGTARGTGEALTEAGLVGKASYENMSGGGGGKAIGYLIENAASNHGTLMVNSTPIVIRSLTGVFPQNFRDLTLVAGTIGDYAAIVVGKDSPVNSMEDLLAAYKADPRGTAVGGGSVPGGMDHLVAAMVMEAAGEDPTAVKYIPYDAGGKAMAALLSGEIAALSTGFSEAIDLANAGEVKIIGVTSEERVDSYPDAPTMKEQGLDTTFVNWRGFFAAPGLPEDKLSAYQEALAKMYDTPEWEEVRARNGWVNIHNSGDDFRAFLENQEQAIGDLMKKLGFL</sequence>
<dbReference type="Pfam" id="PF03401">
    <property type="entry name" value="TctC"/>
    <property type="match status" value="1"/>
</dbReference>
<dbReference type="Proteomes" id="UP001058184">
    <property type="component" value="Chromosome"/>
</dbReference>
<dbReference type="PANTHER" id="PTHR42928:SF3">
    <property type="entry name" value="UPF0065 PROTEIN YFLP"/>
    <property type="match status" value="1"/>
</dbReference>
<dbReference type="CDD" id="cd07012">
    <property type="entry name" value="PBP2_Bug_TTT"/>
    <property type="match status" value="1"/>
</dbReference>
<dbReference type="Gene3D" id="3.40.190.10">
    <property type="entry name" value="Periplasmic binding protein-like II"/>
    <property type="match status" value="1"/>
</dbReference>
<dbReference type="InterPro" id="IPR042100">
    <property type="entry name" value="Bug_dom1"/>
</dbReference>
<accession>A0ABY5WV01</accession>
<dbReference type="Gene3D" id="3.40.190.150">
    <property type="entry name" value="Bordetella uptake gene, domain 1"/>
    <property type="match status" value="1"/>
</dbReference>
<keyword evidence="2" id="KW-0732">Signal</keyword>
<dbReference type="SUPFAM" id="SSF53850">
    <property type="entry name" value="Periplasmic binding protein-like II"/>
    <property type="match status" value="1"/>
</dbReference>